<dbReference type="InterPro" id="IPR011059">
    <property type="entry name" value="Metal-dep_hydrolase_composite"/>
</dbReference>
<dbReference type="SUPFAM" id="SSF51556">
    <property type="entry name" value="Metallo-dependent hydrolases"/>
    <property type="match status" value="1"/>
</dbReference>
<keyword evidence="7" id="KW-1185">Reference proteome</keyword>
<dbReference type="RefSeq" id="WP_109364131.1">
    <property type="nucleotide sequence ID" value="NZ_JBJVNI010000015.1"/>
</dbReference>
<evidence type="ECO:0000256" key="2">
    <source>
        <dbReference type="ARBA" id="ARBA00022801"/>
    </source>
</evidence>
<dbReference type="EMBL" id="JBJVNI010000015">
    <property type="protein sequence ID" value="MFM9612422.1"/>
    <property type="molecule type" value="Genomic_DNA"/>
</dbReference>
<evidence type="ECO:0000256" key="1">
    <source>
        <dbReference type="ARBA" id="ARBA00022723"/>
    </source>
</evidence>
<keyword evidence="1" id="KW-0479">Metal-binding</keyword>
<dbReference type="InterPro" id="IPR050287">
    <property type="entry name" value="MTA/SAH_deaminase"/>
</dbReference>
<name>A0ABW9I055_9ACTN</name>
<dbReference type="InterPro" id="IPR054418">
    <property type="entry name" value="MQNX/HUTI_composite_N"/>
</dbReference>
<evidence type="ECO:0000259" key="4">
    <source>
        <dbReference type="Pfam" id="PF01979"/>
    </source>
</evidence>
<evidence type="ECO:0000313" key="7">
    <source>
        <dbReference type="Proteomes" id="UP001631957"/>
    </source>
</evidence>
<keyword evidence="2" id="KW-0378">Hydrolase</keyword>
<dbReference type="CDD" id="cd01298">
    <property type="entry name" value="ATZ_TRZ_like"/>
    <property type="match status" value="1"/>
</dbReference>
<dbReference type="PANTHER" id="PTHR43794:SF11">
    <property type="entry name" value="AMIDOHYDROLASE-RELATED DOMAIN-CONTAINING PROTEIN"/>
    <property type="match status" value="1"/>
</dbReference>
<feature type="domain" description="Aminodeoxyfutalosine deaminase/Imidazolonepropionase-like composite" evidence="5">
    <location>
        <begin position="25"/>
        <end position="47"/>
    </location>
</feature>
<dbReference type="Gene3D" id="3.20.20.140">
    <property type="entry name" value="Metal-dependent hydrolases"/>
    <property type="match status" value="1"/>
</dbReference>
<comment type="caution">
    <text evidence="6">The sequence shown here is derived from an EMBL/GenBank/DDBJ whole genome shotgun (WGS) entry which is preliminary data.</text>
</comment>
<protein>
    <submittedName>
        <fullName evidence="6">Amidohydrolase</fullName>
    </submittedName>
</protein>
<dbReference type="PANTHER" id="PTHR43794">
    <property type="entry name" value="AMINOHYDROLASE SSNA-RELATED"/>
    <property type="match status" value="1"/>
</dbReference>
<dbReference type="InterPro" id="IPR006680">
    <property type="entry name" value="Amidohydro-rel"/>
</dbReference>
<proteinExistence type="predicted"/>
<gene>
    <name evidence="6" type="ORF">ACKI18_27380</name>
</gene>
<dbReference type="InterPro" id="IPR032466">
    <property type="entry name" value="Metal_Hydrolase"/>
</dbReference>
<keyword evidence="3" id="KW-0862">Zinc</keyword>
<evidence type="ECO:0000313" key="6">
    <source>
        <dbReference type="EMBL" id="MFM9612422.1"/>
    </source>
</evidence>
<dbReference type="Pfam" id="PF01979">
    <property type="entry name" value="Amidohydro_1"/>
    <property type="match status" value="1"/>
</dbReference>
<evidence type="ECO:0000259" key="5">
    <source>
        <dbReference type="Pfam" id="PF22039"/>
    </source>
</evidence>
<dbReference type="Proteomes" id="UP001631957">
    <property type="component" value="Unassembled WGS sequence"/>
</dbReference>
<accession>A0ABW9I055</accession>
<sequence length="428" mass="45205">MSIDLLVHGGDVLTVDDAGTVVREGAVAVHDGEIVAVGPAGELRLRYEAREFIDASGCLVLPGFVNTHTHLAMTLLRGRADDVTLQGFLERVLKWEAELLTPENVAAAVRLAAAESIRAGVTTALDMYWFHEAAERVAREAGWRLLTGPTFMDVPEPPDGMEFAARTAWARKDLETRTRVRPVLFAHSAYTLSPAQLTEVFALAREFGALIHIHAAENATEVATVEVKYGKRPVELLDSLGLLGPDVLLAHAVDLTGPEIAALARTGTSVAHCPVSNLKLGCGIAPVPRLLGAGVTVGLGTDGAVSSNALDVLGAVRQAALVHKAGGDPTAVGAEQAVRMATAWGARALGLGERIGSLEAGKRADLVVVDLSGPHLRPRHDPWSTLAYAARADDVRDTVVDGKVLMRGRALTTLDECSVVADLESLIV</sequence>
<dbReference type="SUPFAM" id="SSF51338">
    <property type="entry name" value="Composite domain of metallo-dependent hydrolases"/>
    <property type="match status" value="1"/>
</dbReference>
<dbReference type="Pfam" id="PF22039">
    <property type="entry name" value="HUTI_composite_bact"/>
    <property type="match status" value="1"/>
</dbReference>
<reference evidence="6 7" key="1">
    <citation type="submission" date="2024-12" db="EMBL/GenBank/DDBJ databases">
        <title>Forecasting of Potato common scab and diversities of Pathogenic streptomyces spp. in china.</title>
        <authorList>
            <person name="Handique U."/>
            <person name="Wu J."/>
        </authorList>
    </citation>
    <scope>NUCLEOTIDE SEQUENCE [LARGE SCALE GENOMIC DNA]</scope>
    <source>
        <strain evidence="6 7">ZRIMU1530</strain>
    </source>
</reference>
<feature type="domain" description="Amidohydrolase-related" evidence="4">
    <location>
        <begin position="59"/>
        <end position="404"/>
    </location>
</feature>
<evidence type="ECO:0000256" key="3">
    <source>
        <dbReference type="ARBA" id="ARBA00022833"/>
    </source>
</evidence>
<dbReference type="Gene3D" id="2.30.40.10">
    <property type="entry name" value="Urease, subunit C, domain 1"/>
    <property type="match status" value="1"/>
</dbReference>
<organism evidence="6 7">
    <name type="scientific">Streptomyces niveiscabiei</name>
    <dbReference type="NCBI Taxonomy" id="164115"/>
    <lineage>
        <taxon>Bacteria</taxon>
        <taxon>Bacillati</taxon>
        <taxon>Actinomycetota</taxon>
        <taxon>Actinomycetes</taxon>
        <taxon>Kitasatosporales</taxon>
        <taxon>Streptomycetaceae</taxon>
        <taxon>Streptomyces</taxon>
    </lineage>
</organism>